<evidence type="ECO:0000256" key="1">
    <source>
        <dbReference type="SAM" id="MobiDB-lite"/>
    </source>
</evidence>
<name>A0ABW3FQ12_9PSEU</name>
<dbReference type="RefSeq" id="WP_263247914.1">
    <property type="nucleotide sequence ID" value="NZ_BAABLT010000017.1"/>
</dbReference>
<comment type="caution">
    <text evidence="2">The sequence shown here is derived from an EMBL/GenBank/DDBJ whole genome shotgun (WGS) entry which is preliminary data.</text>
</comment>
<reference evidence="3" key="1">
    <citation type="journal article" date="2019" name="Int. J. Syst. Evol. Microbiol.">
        <title>The Global Catalogue of Microorganisms (GCM) 10K type strain sequencing project: providing services to taxonomists for standard genome sequencing and annotation.</title>
        <authorList>
            <consortium name="The Broad Institute Genomics Platform"/>
            <consortium name="The Broad Institute Genome Sequencing Center for Infectious Disease"/>
            <person name="Wu L."/>
            <person name="Ma J."/>
        </authorList>
    </citation>
    <scope>NUCLEOTIDE SEQUENCE [LARGE SCALE GENOMIC DNA]</scope>
    <source>
        <strain evidence="3">CCUG 56401</strain>
    </source>
</reference>
<feature type="compositionally biased region" description="Acidic residues" evidence="1">
    <location>
        <begin position="1"/>
        <end position="10"/>
    </location>
</feature>
<dbReference type="Proteomes" id="UP001597018">
    <property type="component" value="Unassembled WGS sequence"/>
</dbReference>
<feature type="region of interest" description="Disordered" evidence="1">
    <location>
        <begin position="1"/>
        <end position="55"/>
    </location>
</feature>
<keyword evidence="3" id="KW-1185">Reference proteome</keyword>
<sequence length="55" mass="6300">MNPETPEADAVEQARQEVPEEETPVPPEVPFDADPADLVDQYREIPTDDDFYEHD</sequence>
<accession>A0ABW3FQ12</accession>
<evidence type="ECO:0000313" key="3">
    <source>
        <dbReference type="Proteomes" id="UP001597018"/>
    </source>
</evidence>
<gene>
    <name evidence="2" type="ORF">ACFQ16_10815</name>
</gene>
<evidence type="ECO:0000313" key="2">
    <source>
        <dbReference type="EMBL" id="MFD0920230.1"/>
    </source>
</evidence>
<proteinExistence type="predicted"/>
<dbReference type="EMBL" id="JBHTIW010000006">
    <property type="protein sequence ID" value="MFD0920230.1"/>
    <property type="molecule type" value="Genomic_DNA"/>
</dbReference>
<protein>
    <submittedName>
        <fullName evidence="2">Uncharacterized protein</fullName>
    </submittedName>
</protein>
<organism evidence="2 3">
    <name type="scientific">Saccharopolyspora rosea</name>
    <dbReference type="NCBI Taxonomy" id="524884"/>
    <lineage>
        <taxon>Bacteria</taxon>
        <taxon>Bacillati</taxon>
        <taxon>Actinomycetota</taxon>
        <taxon>Actinomycetes</taxon>
        <taxon>Pseudonocardiales</taxon>
        <taxon>Pseudonocardiaceae</taxon>
        <taxon>Saccharopolyspora</taxon>
    </lineage>
</organism>